<protein>
    <recommendedName>
        <fullName evidence="1">Crassvirus muzzle protein C-terminal domain-containing protein</fullName>
    </recommendedName>
</protein>
<reference evidence="2 3" key="1">
    <citation type="submission" date="2023-06" db="EMBL/GenBank/DDBJ databases">
        <title>Complete Genome Sequence of Flavobacterium keumense K3R-10.</title>
        <authorList>
            <person name="Jeong H."/>
            <person name="Jhang S.Y."/>
            <person name="Kim J.N."/>
        </authorList>
    </citation>
    <scope>NUCLEOTIDE SEQUENCE [LARGE SCALE GENOMIC DNA]</scope>
    <source>
        <strain evidence="2 3">K3R-10</strain>
    </source>
</reference>
<dbReference type="InterPro" id="IPR057888">
    <property type="entry name" value="crAss_MUZ_C"/>
</dbReference>
<name>A0ABY8N2M9_9FLAO</name>
<gene>
    <name evidence="2" type="ORF">MG292_06700</name>
</gene>
<dbReference type="Pfam" id="PF25729">
    <property type="entry name" value="crAss_MUZ_C"/>
    <property type="match status" value="1"/>
</dbReference>
<dbReference type="Proteomes" id="UP001232117">
    <property type="component" value="Chromosome"/>
</dbReference>
<feature type="domain" description="Crassvirus muzzle protein C-terminal" evidence="1">
    <location>
        <begin position="50"/>
        <end position="119"/>
    </location>
</feature>
<sequence>MHTITHSENNKGWTSFWRYIPDGFLNLNNKFLTIKNGQLWLQNDIENPVRNNFYGIQDKTSIKTVFNEASADDKIFKTLALESNEKWKATLKTNLTQGEIKKDEFNTRESRQFSFIRGDQTQGSLSGNSAQGIGVIVSYTGLVISFAMIPDLINIGDQLYQINVSNQELIGAIVSIDRVNNTVTLNQIISVPVPGLYSYSLKNSRIEGEEMRGYYMEVTLENEDSTNGELFAISSNIVQSLQIT</sequence>
<accession>A0ABY8N2M9</accession>
<dbReference type="EMBL" id="CP092332">
    <property type="protein sequence ID" value="WGK93787.1"/>
    <property type="molecule type" value="Genomic_DNA"/>
</dbReference>
<evidence type="ECO:0000259" key="1">
    <source>
        <dbReference type="Pfam" id="PF25729"/>
    </source>
</evidence>
<evidence type="ECO:0000313" key="2">
    <source>
        <dbReference type="EMBL" id="WGK93787.1"/>
    </source>
</evidence>
<organism evidence="2 3">
    <name type="scientific">Flavobacterium keumense</name>
    <dbReference type="NCBI Taxonomy" id="1306518"/>
    <lineage>
        <taxon>Bacteria</taxon>
        <taxon>Pseudomonadati</taxon>
        <taxon>Bacteroidota</taxon>
        <taxon>Flavobacteriia</taxon>
        <taxon>Flavobacteriales</taxon>
        <taxon>Flavobacteriaceae</taxon>
        <taxon>Flavobacterium</taxon>
    </lineage>
</organism>
<evidence type="ECO:0000313" key="3">
    <source>
        <dbReference type="Proteomes" id="UP001232117"/>
    </source>
</evidence>
<dbReference type="RefSeq" id="WP_264533484.1">
    <property type="nucleotide sequence ID" value="NZ_CP092332.1"/>
</dbReference>
<keyword evidence="3" id="KW-1185">Reference proteome</keyword>
<proteinExistence type="predicted"/>